<evidence type="ECO:0000259" key="6">
    <source>
        <dbReference type="PROSITE" id="PS50222"/>
    </source>
</evidence>
<evidence type="ECO:0000313" key="9">
    <source>
        <dbReference type="Proteomes" id="UP001165060"/>
    </source>
</evidence>
<proteinExistence type="predicted"/>
<feature type="compositionally biased region" description="Acidic residues" evidence="4">
    <location>
        <begin position="232"/>
        <end position="246"/>
    </location>
</feature>
<keyword evidence="3" id="KW-0106">Calcium</keyword>
<dbReference type="InterPro" id="IPR018247">
    <property type="entry name" value="EF_Hand_1_Ca_BS"/>
</dbReference>
<dbReference type="CDD" id="cd00063">
    <property type="entry name" value="FN3"/>
    <property type="match status" value="1"/>
</dbReference>
<dbReference type="InterPro" id="IPR003961">
    <property type="entry name" value="FN3_dom"/>
</dbReference>
<accession>A0ABQ6MPP0</accession>
<feature type="domain" description="EF-hand" evidence="6">
    <location>
        <begin position="32"/>
        <end position="67"/>
    </location>
</feature>
<dbReference type="InterPro" id="IPR002048">
    <property type="entry name" value="EF_hand_dom"/>
</dbReference>
<feature type="domain" description="WW" evidence="5">
    <location>
        <begin position="652"/>
        <end position="680"/>
    </location>
</feature>
<dbReference type="SUPFAM" id="SSF49265">
    <property type="entry name" value="Fibronectin type III"/>
    <property type="match status" value="1"/>
</dbReference>
<keyword evidence="2" id="KW-0677">Repeat</keyword>
<keyword evidence="9" id="KW-1185">Reference proteome</keyword>
<organism evidence="8 9">
    <name type="scientific">Tetraparma gracilis</name>
    <dbReference type="NCBI Taxonomy" id="2962635"/>
    <lineage>
        <taxon>Eukaryota</taxon>
        <taxon>Sar</taxon>
        <taxon>Stramenopiles</taxon>
        <taxon>Ochrophyta</taxon>
        <taxon>Bolidophyceae</taxon>
        <taxon>Parmales</taxon>
        <taxon>Triparmaceae</taxon>
        <taxon>Tetraparma</taxon>
    </lineage>
</organism>
<dbReference type="Gene3D" id="2.60.40.10">
    <property type="entry name" value="Immunoglobulins"/>
    <property type="match status" value="1"/>
</dbReference>
<dbReference type="Pfam" id="PF13499">
    <property type="entry name" value="EF-hand_7"/>
    <property type="match status" value="1"/>
</dbReference>
<dbReference type="SMART" id="SM00456">
    <property type="entry name" value="WW"/>
    <property type="match status" value="4"/>
</dbReference>
<feature type="domain" description="Fibronectin type-III" evidence="7">
    <location>
        <begin position="372"/>
        <end position="484"/>
    </location>
</feature>
<dbReference type="InterPro" id="IPR013783">
    <property type="entry name" value="Ig-like_fold"/>
</dbReference>
<evidence type="ECO:0000256" key="2">
    <source>
        <dbReference type="ARBA" id="ARBA00022737"/>
    </source>
</evidence>
<feature type="domain" description="WW" evidence="5">
    <location>
        <begin position="483"/>
        <end position="516"/>
    </location>
</feature>
<dbReference type="InterPro" id="IPR011992">
    <property type="entry name" value="EF-hand-dom_pair"/>
</dbReference>
<dbReference type="PANTHER" id="PTHR45942">
    <property type="entry name" value="PROTEIN PHOSPATASE 3 REGULATORY SUBUNIT B ALPHA ISOFORM TYPE 1"/>
    <property type="match status" value="1"/>
</dbReference>
<evidence type="ECO:0000313" key="8">
    <source>
        <dbReference type="EMBL" id="GMI29688.1"/>
    </source>
</evidence>
<gene>
    <name evidence="8" type="ORF">TeGR_g4115</name>
</gene>
<dbReference type="Pfam" id="PF00397">
    <property type="entry name" value="WW"/>
    <property type="match status" value="1"/>
</dbReference>
<feature type="region of interest" description="Disordered" evidence="4">
    <location>
        <begin position="224"/>
        <end position="252"/>
    </location>
</feature>
<dbReference type="SUPFAM" id="SSF51045">
    <property type="entry name" value="WW domain"/>
    <property type="match status" value="2"/>
</dbReference>
<evidence type="ECO:0000256" key="3">
    <source>
        <dbReference type="ARBA" id="ARBA00022837"/>
    </source>
</evidence>
<dbReference type="SUPFAM" id="SSF47473">
    <property type="entry name" value="EF-hand"/>
    <property type="match status" value="2"/>
</dbReference>
<dbReference type="PROSITE" id="PS00018">
    <property type="entry name" value="EF_HAND_1"/>
    <property type="match status" value="3"/>
</dbReference>
<evidence type="ECO:0000259" key="7">
    <source>
        <dbReference type="PROSITE" id="PS50853"/>
    </source>
</evidence>
<dbReference type="Gene3D" id="2.20.70.10">
    <property type="match status" value="3"/>
</dbReference>
<dbReference type="SMART" id="SM00054">
    <property type="entry name" value="EFh"/>
    <property type="match status" value="4"/>
</dbReference>
<dbReference type="Gene3D" id="1.10.238.10">
    <property type="entry name" value="EF-hand"/>
    <property type="match status" value="2"/>
</dbReference>
<feature type="domain" description="EF-hand" evidence="6">
    <location>
        <begin position="104"/>
        <end position="139"/>
    </location>
</feature>
<dbReference type="InterPro" id="IPR036116">
    <property type="entry name" value="FN3_sf"/>
</dbReference>
<reference evidence="8 9" key="1">
    <citation type="journal article" date="2023" name="Commun. Biol.">
        <title>Genome analysis of Parmales, the sister group of diatoms, reveals the evolutionary specialization of diatoms from phago-mixotrophs to photoautotrophs.</title>
        <authorList>
            <person name="Ban H."/>
            <person name="Sato S."/>
            <person name="Yoshikawa S."/>
            <person name="Yamada K."/>
            <person name="Nakamura Y."/>
            <person name="Ichinomiya M."/>
            <person name="Sato N."/>
            <person name="Blanc-Mathieu R."/>
            <person name="Endo H."/>
            <person name="Kuwata A."/>
            <person name="Ogata H."/>
        </authorList>
    </citation>
    <scope>NUCLEOTIDE SEQUENCE [LARGE SCALE GENOMIC DNA]</scope>
</reference>
<feature type="non-terminal residue" evidence="8">
    <location>
        <position position="711"/>
    </location>
</feature>
<dbReference type="PROSITE" id="PS50020">
    <property type="entry name" value="WW_DOMAIN_2"/>
    <property type="match status" value="2"/>
</dbReference>
<feature type="domain" description="EF-hand" evidence="6">
    <location>
        <begin position="532"/>
        <end position="567"/>
    </location>
</feature>
<dbReference type="PROSITE" id="PS01159">
    <property type="entry name" value="WW_DOMAIN_1"/>
    <property type="match status" value="1"/>
</dbReference>
<dbReference type="Proteomes" id="UP001165060">
    <property type="component" value="Unassembled WGS sequence"/>
</dbReference>
<evidence type="ECO:0000259" key="5">
    <source>
        <dbReference type="PROSITE" id="PS50020"/>
    </source>
</evidence>
<name>A0ABQ6MPP0_9STRA</name>
<keyword evidence="1" id="KW-0479">Metal-binding</keyword>
<evidence type="ECO:0000256" key="1">
    <source>
        <dbReference type="ARBA" id="ARBA00022723"/>
    </source>
</evidence>
<evidence type="ECO:0008006" key="10">
    <source>
        <dbReference type="Google" id="ProtNLM"/>
    </source>
</evidence>
<comment type="caution">
    <text evidence="8">The sequence shown here is derived from an EMBL/GenBank/DDBJ whole genome shotgun (WGS) entry which is preliminary data.</text>
</comment>
<dbReference type="Pfam" id="PF13202">
    <property type="entry name" value="EF-hand_5"/>
    <property type="match status" value="1"/>
</dbReference>
<dbReference type="CDD" id="cd00201">
    <property type="entry name" value="WW"/>
    <property type="match status" value="2"/>
</dbReference>
<dbReference type="PROSITE" id="PS50853">
    <property type="entry name" value="FN3"/>
    <property type="match status" value="1"/>
</dbReference>
<dbReference type="InterPro" id="IPR001202">
    <property type="entry name" value="WW_dom"/>
</dbReference>
<dbReference type="PROSITE" id="PS50222">
    <property type="entry name" value="EF_HAND_2"/>
    <property type="match status" value="3"/>
</dbReference>
<dbReference type="InterPro" id="IPR036020">
    <property type="entry name" value="WW_dom_sf"/>
</dbReference>
<dbReference type="EMBL" id="BRYB01000416">
    <property type="protein sequence ID" value="GMI29688.1"/>
    <property type="molecule type" value="Genomic_DNA"/>
</dbReference>
<dbReference type="SMART" id="SM00060">
    <property type="entry name" value="FN3"/>
    <property type="match status" value="1"/>
</dbReference>
<dbReference type="CDD" id="cd00051">
    <property type="entry name" value="EFh"/>
    <property type="match status" value="1"/>
</dbReference>
<evidence type="ECO:0000256" key="4">
    <source>
        <dbReference type="SAM" id="MobiDB-lite"/>
    </source>
</evidence>
<sequence>MGGGMSFEERLKVCDAGPDLLELMDHLKMSKRYKTSFLKLFQAIDKDQSGYISLIEWFVHMKIEHSKFVERAFRLMDINNEGESNMQLDVCEFFIGLLNFCFFPQDMLARYMFDLYDDDCNGSITIHELELMVEEVVGPGHEHLVEKLMKMLDGDGSQDISFTEFMKVEKRAGTILKPCFTLQLELQRKCLGRRFWKKNQKKVTKLMTGQAVNTLVDFFAKMLEKDMPPPPEPEEEDLESENEDEEEVRREKTWEEIEAERLEAEKEAKLVEYTNMPEFMNEFEKFRRFTEPSTGRYYWVNLATKEELWECPVPGKTIVVGDWVRALDNTYQRAYWYNKVTMERLWALPEEQHKTAKKFTKNALALRRARGFPDPPKTVSAAGGPGRAVVWWVAPMENDRYPNTAVAIKRYRLDSSENPTNPEWEYKGQEVIQLDDCDEGLLPVQTITSDLNELSVYRFSISYINAAGESVESDVSNQVKIVSPLPDGWVEYDLDNGKSFYANAKTKMVRWERPEADPFYIETDLFMKFTRREIKKIKRCYAEFDWDESRAIGVDEWKDILTELGEAKLVEKEKDFKVIWKSAKKDEFDEVDFRECVKMLDEWRAIRMNQRGFCAKYVCFVCFKSLEWWRKPRVGAGGKMLSGDEGMKLGEWVKCHHPLVNRPYYHNPKTKETTWEMPDEIRYFVNDKLNNDLRRRYTKEQMEEFQHEFKS</sequence>
<protein>
    <recommendedName>
        <fullName evidence="10">Calmodulin</fullName>
    </recommendedName>
</protein>